<reference evidence="3" key="1">
    <citation type="submission" date="2019-12" db="EMBL/GenBank/DDBJ databases">
        <authorList>
            <person name="Olsen N.S."/>
            <person name="Junco L.M.F."/>
            <person name="Kot W."/>
            <person name="Hansen L.H."/>
        </authorList>
    </citation>
    <scope>NUCLEOTIDE SEQUENCE [LARGE SCALE GENOMIC DNA]</scope>
</reference>
<organism evidence="2 3">
    <name type="scientific">Escherichia phage muut</name>
    <dbReference type="NCBI Taxonomy" id="2696426"/>
    <lineage>
        <taxon>Viruses</taxon>
        <taxon>Duplodnaviria</taxon>
        <taxon>Heunggongvirae</taxon>
        <taxon>Uroviricota</taxon>
        <taxon>Caudoviricetes</taxon>
        <taxon>Stephanstirmvirinae</taxon>
        <taxon>Justusliebigvirus</taxon>
        <taxon>Justusliebigvirus muut</taxon>
    </lineage>
</organism>
<accession>A0A6B9WQ53</accession>
<dbReference type="EMBL" id="MN850573">
    <property type="protein sequence ID" value="QHR65960.1"/>
    <property type="molecule type" value="Genomic_DNA"/>
</dbReference>
<protein>
    <submittedName>
        <fullName evidence="2">Uncharacterized protein</fullName>
    </submittedName>
</protein>
<keyword evidence="1" id="KW-0472">Membrane</keyword>
<keyword evidence="1" id="KW-1133">Transmembrane helix</keyword>
<evidence type="ECO:0000313" key="3">
    <source>
        <dbReference type="Proteomes" id="UP000465124"/>
    </source>
</evidence>
<evidence type="ECO:0000313" key="2">
    <source>
        <dbReference type="EMBL" id="QHR65960.1"/>
    </source>
</evidence>
<feature type="transmembrane region" description="Helical" evidence="1">
    <location>
        <begin position="39"/>
        <end position="55"/>
    </location>
</feature>
<gene>
    <name evidence="2" type="ORF">muut_163</name>
</gene>
<name>A0A6B9WQ53_9CAUD</name>
<evidence type="ECO:0000256" key="1">
    <source>
        <dbReference type="SAM" id="Phobius"/>
    </source>
</evidence>
<sequence>MDVTTLRFILLFLLIVIGLIVIPYLYVYMLSRKYGYDRIPFYYLIPVLVIYLFLFCRYCPELVPEHWKLEPVEVYHCEWKTEYRSNSN</sequence>
<feature type="transmembrane region" description="Helical" evidence="1">
    <location>
        <begin position="6"/>
        <end position="27"/>
    </location>
</feature>
<dbReference type="Proteomes" id="UP000465124">
    <property type="component" value="Segment"/>
</dbReference>
<proteinExistence type="predicted"/>
<keyword evidence="1" id="KW-0812">Transmembrane</keyword>
<keyword evidence="3" id="KW-1185">Reference proteome</keyword>